<feature type="transmembrane region" description="Helical" evidence="8">
    <location>
        <begin position="59"/>
        <end position="77"/>
    </location>
</feature>
<dbReference type="FunFam" id="3.10.580.10:FF:000002">
    <property type="entry name" value="Magnesium/cobalt efflux protein CorC"/>
    <property type="match status" value="1"/>
</dbReference>
<evidence type="ECO:0000256" key="4">
    <source>
        <dbReference type="ARBA" id="ARBA00022737"/>
    </source>
</evidence>
<evidence type="ECO:0000313" key="10">
    <source>
        <dbReference type="EMBL" id="APW60044.1"/>
    </source>
</evidence>
<feature type="region of interest" description="Disordered" evidence="7">
    <location>
        <begin position="147"/>
        <end position="179"/>
    </location>
</feature>
<dbReference type="AlphaFoldDB" id="A0A1U7CM69"/>
<feature type="compositionally biased region" description="Acidic residues" evidence="7">
    <location>
        <begin position="163"/>
        <end position="176"/>
    </location>
</feature>
<accession>A0A1U7CM69</accession>
<dbReference type="KEGG" id="pbor:BSF38_01506"/>
<gene>
    <name evidence="10" type="primary">corC_2</name>
    <name evidence="10" type="ORF">BSF38_01506</name>
</gene>
<dbReference type="PANTHER" id="PTHR22777">
    <property type="entry name" value="HEMOLYSIN-RELATED"/>
    <property type="match status" value="1"/>
</dbReference>
<dbReference type="InterPro" id="IPR005170">
    <property type="entry name" value="Transptr-assoc_dom"/>
</dbReference>
<dbReference type="Proteomes" id="UP000186309">
    <property type="component" value="Chromosome"/>
</dbReference>
<dbReference type="EMBL" id="CP019082">
    <property type="protein sequence ID" value="APW60044.1"/>
    <property type="molecule type" value="Genomic_DNA"/>
</dbReference>
<dbReference type="STRING" id="1387353.BSF38_01506"/>
<dbReference type="Gene3D" id="3.10.580.10">
    <property type="entry name" value="CBS-domain"/>
    <property type="match status" value="1"/>
</dbReference>
<dbReference type="GO" id="GO:0005886">
    <property type="term" value="C:plasma membrane"/>
    <property type="evidence" value="ECO:0007669"/>
    <property type="project" value="UniProtKB-SubCell"/>
</dbReference>
<protein>
    <submittedName>
        <fullName evidence="10">Magnesium and cobalt efflux protein CorC</fullName>
    </submittedName>
</protein>
<evidence type="ECO:0000256" key="3">
    <source>
        <dbReference type="ARBA" id="ARBA00022475"/>
    </source>
</evidence>
<name>A0A1U7CM69_9BACT</name>
<evidence type="ECO:0000256" key="5">
    <source>
        <dbReference type="ARBA" id="ARBA00023122"/>
    </source>
</evidence>
<feature type="domain" description="CBS" evidence="9">
    <location>
        <begin position="267"/>
        <end position="324"/>
    </location>
</feature>
<dbReference type="PANTHER" id="PTHR22777:SF32">
    <property type="entry name" value="UPF0053 INNER MEMBRANE PROTEIN YFJD"/>
    <property type="match status" value="1"/>
</dbReference>
<comment type="similarity">
    <text evidence="2">Belongs to the UPF0053 family.</text>
</comment>
<keyword evidence="5 6" id="KW-0129">CBS domain</keyword>
<dbReference type="GO" id="GO:0050660">
    <property type="term" value="F:flavin adenine dinucleotide binding"/>
    <property type="evidence" value="ECO:0007669"/>
    <property type="project" value="InterPro"/>
</dbReference>
<dbReference type="SUPFAM" id="SSF54631">
    <property type="entry name" value="CBS-domain pair"/>
    <property type="match status" value="1"/>
</dbReference>
<dbReference type="PROSITE" id="PS51371">
    <property type="entry name" value="CBS"/>
    <property type="match status" value="2"/>
</dbReference>
<dbReference type="CDD" id="cd04590">
    <property type="entry name" value="CBS_pair_CorC_HlyC_assoc"/>
    <property type="match status" value="1"/>
</dbReference>
<dbReference type="InterPro" id="IPR036318">
    <property type="entry name" value="FAD-bd_PCMH-like_sf"/>
</dbReference>
<keyword evidence="4" id="KW-0677">Repeat</keyword>
<dbReference type="Pfam" id="PF03471">
    <property type="entry name" value="CorC_HlyC"/>
    <property type="match status" value="1"/>
</dbReference>
<feature type="domain" description="CBS" evidence="9">
    <location>
        <begin position="200"/>
        <end position="259"/>
    </location>
</feature>
<keyword evidence="3" id="KW-1003">Cell membrane</keyword>
<sequence>MSLVCAPIFLVHLVSIALTKALQSYSRSRLEERTEALNRPHRADEIAHLDHRTERASESIAVLSGLFLASAIGIGTAHLQTPAAIVVLIFLICVLGVVGYVVAGVIGEVFAEPIIDSLWPATTVIRAVAFPLTMGAEAIERIVEWSSGSDKNGPRPASLEVEVPNESEDDEDQEPEIPEKARDLLSSVVELTRTNVSEIMQPRSAIVALPATVTAEAAAESFRKSGRSRIPLYGSNRDDIVGMLLAKDLLNRMLFENDSSKVVPAAIARPVYRVPETKNAFNLLEEMRFRRAPMAIVLDEYGGVAGLVTIEDLLEQLVGPIHDEYDAPAPADPIVPLGGSKFELDASVDLEDLNDRFGVHLPTDDEYQTIGGLALHVLGRLPEPGATFSYEGLDFTVLEVADRSIRRLKMDLQPGSQGADGRTGRSA</sequence>
<comment type="subcellular location">
    <subcellularLocation>
        <location evidence="1">Cell membrane</location>
        <topology evidence="1">Multi-pass membrane protein</topology>
    </subcellularLocation>
</comment>
<keyword evidence="8" id="KW-0472">Membrane</keyword>
<organism evidence="10 11">
    <name type="scientific">Paludisphaera borealis</name>
    <dbReference type="NCBI Taxonomy" id="1387353"/>
    <lineage>
        <taxon>Bacteria</taxon>
        <taxon>Pseudomonadati</taxon>
        <taxon>Planctomycetota</taxon>
        <taxon>Planctomycetia</taxon>
        <taxon>Isosphaerales</taxon>
        <taxon>Isosphaeraceae</taxon>
        <taxon>Paludisphaera</taxon>
    </lineage>
</organism>
<dbReference type="SUPFAM" id="SSF56176">
    <property type="entry name" value="FAD-binding/transporter-associated domain-like"/>
    <property type="match status" value="1"/>
</dbReference>
<evidence type="ECO:0000256" key="8">
    <source>
        <dbReference type="SAM" id="Phobius"/>
    </source>
</evidence>
<evidence type="ECO:0000313" key="11">
    <source>
        <dbReference type="Proteomes" id="UP000186309"/>
    </source>
</evidence>
<evidence type="ECO:0000256" key="1">
    <source>
        <dbReference type="ARBA" id="ARBA00004651"/>
    </source>
</evidence>
<keyword evidence="11" id="KW-1185">Reference proteome</keyword>
<keyword evidence="8" id="KW-1133">Transmembrane helix</keyword>
<evidence type="ECO:0000259" key="9">
    <source>
        <dbReference type="PROSITE" id="PS51371"/>
    </source>
</evidence>
<proteinExistence type="inferred from homology"/>
<dbReference type="RefSeq" id="WP_099092072.1">
    <property type="nucleotide sequence ID" value="NZ_CP019082.1"/>
</dbReference>
<dbReference type="Gene3D" id="3.30.465.10">
    <property type="match status" value="1"/>
</dbReference>
<evidence type="ECO:0000256" key="6">
    <source>
        <dbReference type="PROSITE-ProRule" id="PRU00703"/>
    </source>
</evidence>
<dbReference type="InterPro" id="IPR044751">
    <property type="entry name" value="Ion_transp-like_CBS"/>
</dbReference>
<dbReference type="Pfam" id="PF00571">
    <property type="entry name" value="CBS"/>
    <property type="match status" value="2"/>
</dbReference>
<dbReference type="OrthoDB" id="9798188at2"/>
<evidence type="ECO:0000256" key="2">
    <source>
        <dbReference type="ARBA" id="ARBA00006337"/>
    </source>
</evidence>
<feature type="transmembrane region" description="Helical" evidence="8">
    <location>
        <begin position="84"/>
        <end position="106"/>
    </location>
</feature>
<dbReference type="InterPro" id="IPR046342">
    <property type="entry name" value="CBS_dom_sf"/>
</dbReference>
<dbReference type="SMART" id="SM01091">
    <property type="entry name" value="CorC_HlyC"/>
    <property type="match status" value="1"/>
</dbReference>
<dbReference type="InterPro" id="IPR016169">
    <property type="entry name" value="FAD-bd_PCMH_sub2"/>
</dbReference>
<evidence type="ECO:0000256" key="7">
    <source>
        <dbReference type="SAM" id="MobiDB-lite"/>
    </source>
</evidence>
<keyword evidence="8" id="KW-0812">Transmembrane</keyword>
<dbReference type="InterPro" id="IPR000644">
    <property type="entry name" value="CBS_dom"/>
</dbReference>
<reference evidence="11" key="1">
    <citation type="submission" date="2016-12" db="EMBL/GenBank/DDBJ databases">
        <title>Comparative genomics of four Isosphaeraceae planctomycetes: a common pool of plasmids and glycoside hydrolase genes.</title>
        <authorList>
            <person name="Ivanova A."/>
        </authorList>
    </citation>
    <scope>NUCLEOTIDE SEQUENCE [LARGE SCALE GENOMIC DNA]</scope>
    <source>
        <strain evidence="11">PX4</strain>
    </source>
</reference>